<organism evidence="4">
    <name type="scientific">Actinoplanes campanulatus</name>
    <dbReference type="NCBI Taxonomy" id="113559"/>
    <lineage>
        <taxon>Bacteria</taxon>
        <taxon>Bacillati</taxon>
        <taxon>Actinomycetota</taxon>
        <taxon>Actinomycetes</taxon>
        <taxon>Micromonosporales</taxon>
        <taxon>Micromonosporaceae</taxon>
        <taxon>Actinoplanes</taxon>
    </lineage>
</organism>
<evidence type="ECO:0000256" key="1">
    <source>
        <dbReference type="ARBA" id="ARBA00006174"/>
    </source>
</evidence>
<accession>A0ABQ3WKJ3</accession>
<comment type="similarity">
    <text evidence="1">Belongs to the PrpD family.</text>
</comment>
<comment type="caution">
    <text evidence="4">The sequence shown here is derived from an EMBL/GenBank/DDBJ whole genome shotgun (WGS) entry which is preliminary data.</text>
</comment>
<gene>
    <name evidence="4" type="ORF">Aca07nite_40180</name>
</gene>
<dbReference type="PANTHER" id="PTHR16943">
    <property type="entry name" value="2-METHYLCITRATE DEHYDRATASE-RELATED"/>
    <property type="match status" value="1"/>
</dbReference>
<dbReference type="InterPro" id="IPR045336">
    <property type="entry name" value="MmgE_PrpD_N"/>
</dbReference>
<dbReference type="Gene3D" id="1.10.4100.10">
    <property type="entry name" value="2-methylcitrate dehydratase PrpD"/>
    <property type="match status" value="1"/>
</dbReference>
<dbReference type="EMBL" id="BOMF01000077">
    <property type="protein sequence ID" value="GID46743.1"/>
    <property type="molecule type" value="Genomic_DNA"/>
</dbReference>
<evidence type="ECO:0000259" key="3">
    <source>
        <dbReference type="Pfam" id="PF19305"/>
    </source>
</evidence>
<dbReference type="Pfam" id="PF19305">
    <property type="entry name" value="MmgE_PrpD_C"/>
    <property type="match status" value="1"/>
</dbReference>
<dbReference type="RefSeq" id="WP_204297011.1">
    <property type="nucleotide sequence ID" value="NZ_BAAAGQ010000039.1"/>
</dbReference>
<dbReference type="SUPFAM" id="SSF103378">
    <property type="entry name" value="2-methylcitrate dehydratase PrpD"/>
    <property type="match status" value="1"/>
</dbReference>
<protein>
    <submittedName>
        <fullName evidence="4">MmgE/Prp family protein</fullName>
    </submittedName>
</protein>
<feature type="domain" description="MmgE/PrpD N-terminal" evidence="2">
    <location>
        <begin position="15"/>
        <end position="250"/>
    </location>
</feature>
<dbReference type="InterPro" id="IPR042188">
    <property type="entry name" value="MmgE/PrpD_sf_2"/>
</dbReference>
<dbReference type="InterPro" id="IPR042183">
    <property type="entry name" value="MmgE/PrpD_sf_1"/>
</dbReference>
<dbReference type="Pfam" id="PF03972">
    <property type="entry name" value="MmgE_PrpD_N"/>
    <property type="match status" value="1"/>
</dbReference>
<evidence type="ECO:0000313" key="4">
    <source>
        <dbReference type="EMBL" id="GID46743.1"/>
    </source>
</evidence>
<proteinExistence type="inferred from homology"/>
<feature type="domain" description="MmgE/PrpD C-terminal" evidence="3">
    <location>
        <begin position="271"/>
        <end position="430"/>
    </location>
</feature>
<dbReference type="InterPro" id="IPR005656">
    <property type="entry name" value="MmgE_PrpD"/>
</dbReference>
<dbReference type="InterPro" id="IPR036148">
    <property type="entry name" value="MmgE/PrpD_sf"/>
</dbReference>
<reference evidence="4" key="1">
    <citation type="submission" date="2021-01" db="EMBL/GenBank/DDBJ databases">
        <title>Whole genome shotgun sequence of Actinoplanes capillaceus NBRC 16408.</title>
        <authorList>
            <person name="Komaki H."/>
            <person name="Tamura T."/>
        </authorList>
    </citation>
    <scope>NUCLEOTIDE SEQUENCE [LARGE SCALE GENOMIC DNA]</scope>
    <source>
        <strain evidence="4">NBRC 16408</strain>
    </source>
</reference>
<sequence length="459" mass="46846">MTLAQDLGEFAAKVDPPGRVRADVPTRILDVLGNSLAAYAEEDADAGPAALRAMRRWGGVPESTVLGSGDRLPAPSAAFVNGVLAHSLDFDDTHLPSVLHPSASVVPAALAAAEAGAPGDLIAAIAAGIEVTNRLGMAGCDPETGANLYFERGQHATSICGTIGAAVAVARLYELDAGKIADAVGIAVSMGAGVLEANRTGGSVKRSHCGWAAHGGVVAATLAAEGLTGPPTVLEGRFGFFAAHTGRFTPEAVTDGLGERWELLRTVFKPYPSNHFTHAGIDCALALRAAGLDPDDVESAELGVAEPVLRTIAEPAAEKARPRSGYHAKFSGPYTLAVALTGGGGLGVGLDDFAALDPRRLELASRVRMYADEAATAAFPRAFAGVLRVRTRSGAVMEHRVDSSRGGPGHPLSAAEVTAKFTGNARRAISVGAVAALSGAVRRLGSGGPVSDVFPVGRH</sequence>
<name>A0ABQ3WKJ3_9ACTN</name>
<dbReference type="Gene3D" id="3.30.1330.120">
    <property type="entry name" value="2-methylcitrate dehydratase PrpD"/>
    <property type="match status" value="1"/>
</dbReference>
<dbReference type="InterPro" id="IPR045337">
    <property type="entry name" value="MmgE_PrpD_C"/>
</dbReference>
<evidence type="ECO:0000259" key="2">
    <source>
        <dbReference type="Pfam" id="PF03972"/>
    </source>
</evidence>
<dbReference type="PANTHER" id="PTHR16943:SF8">
    <property type="entry name" value="2-METHYLCITRATE DEHYDRATASE"/>
    <property type="match status" value="1"/>
</dbReference>